<dbReference type="GO" id="GO:0051301">
    <property type="term" value="P:cell division"/>
    <property type="evidence" value="ECO:0007669"/>
    <property type="project" value="UniProtKB-KW"/>
</dbReference>
<dbReference type="GO" id="GO:0007091">
    <property type="term" value="P:metaphase/anaphase transition of mitotic cell cycle"/>
    <property type="evidence" value="ECO:0007669"/>
    <property type="project" value="TreeGrafter"/>
</dbReference>
<dbReference type="GO" id="GO:0031145">
    <property type="term" value="P:anaphase-promoting complex-dependent catabolic process"/>
    <property type="evidence" value="ECO:0007669"/>
    <property type="project" value="TreeGrafter"/>
</dbReference>
<dbReference type="PANTHER" id="PTHR12827">
    <property type="entry name" value="MEIOTIC CHECKPOINT REGULATOR TSG24 FAMILY MEMBER"/>
    <property type="match status" value="1"/>
</dbReference>
<evidence type="ECO:0000259" key="5">
    <source>
        <dbReference type="Pfam" id="PF12859"/>
    </source>
</evidence>
<evidence type="ECO:0000256" key="3">
    <source>
        <dbReference type="ARBA" id="ARBA00022776"/>
    </source>
</evidence>
<protein>
    <submittedName>
        <fullName evidence="7">CIC11C00000002735</fullName>
    </submittedName>
</protein>
<sequence>MLILPSLDLSGEFTFPYFPKHRPFLYSNGRSLLISSRQVVVIHGAVISRKLVYDETVVTATYTKFVRNSTLDASEALVVCLQNAAHIYYPDGDSYVVSFPFVLRNAFPFDSGLLLERDLETVPGRGTAITNYRFLTLVDPIGDLRVVTTSSTSVVNAQEILVYFPSKGLNKTRSLTVTYNSRQRSIGIYHVKASTRKNIMNSNVRKRRNASVSTPNPSKILDEDFLDLGPVPSFHSSNSHSFSMNMEKKRTSTLLSGISSVARVGSEASVSELGKSTLALAALELGALRKDMILTKIDTLSTKARKLHLAVNGLHHEDKQAIVISDRATKEAQVYIYKQLVNQIPQFESSCSVKCLHAVPLEHPAFPGWLLVLADEKSLYLFNPFLDLKAPPIPLDSRFPAITYISSTCDNIVAIRDSSDMFKSHLISLVLEPQTPLVSTCLKSWKYLSGSKINEHMWVAWRSALMLDPVKDEWNAFVITLLAMIYPFNEFKGSQYADNEITQLLTKAEQVRDYFSIDYSFQDLLPYIVVSMHLIYEEIKFDILNKLSLNKLGTLLTQLTVWMGWLEQWTTFYLIDHKCIDKSVRLLLVVLLYVPPSLYDSLISLAEGKRARYLKFSQLVEESDEVNLIVTPRSHVVYHLFELLSSPHSTPTQVVNAMSEFGLTAADLDSYPAGVILPLKECLLACQENPTFEWNENHLELVGRKDLMLLLQPDSRLGLKNYELDLEVSPTVRDANSIISSIFNKGDSLVAWDGESEADLIRITKLIFDQDRRYYEITSLLHQSKTQNVTLHVEEGTSEYDSTLMKRQLAALVALRTLMIPVGRAALFYAGRIPLLTEKFPIPKFNLNTLIAPSMTTIVLSEGAVSLKVMEWGHFHNGVSSGLSISPTSKGISGSWVIFNKPAENNAQHAGFLLGLGLNGHLKKLEEWHIYNYLGPKHPLTSVGLLIGMAASLKGSMDIKLTKVLSVHAVALLPQGANDLNVPIMVQTAGLIGIGLLYLETQHRRMSEILLSQIGGSSSHIENEEEQEGYRQAAGISLGLINLGKGNDLRGLNDTHVVDRLLAFATSMRDSHPIFESDKSGSGAILALGFIYLKLENTTMAAKLLIPESEQLLDYIRPDLLLLRCLAKNLIIWRLIGNSTHWVESEIPEVLRKKYNISKLVSLDSEQISYFNILGGACLSIAIKHASSQNLKARRTLLHYLDLLMDISTMTAVNYDQKIAYNSASQIQNLLALCLSVVMAGSGDLEVFRRLRVIHGRINSSIHYGNNMAINMALGILFLGGSQYAFDDSNFSIAALIISLYPVFPSEENEHEVHLQVLRHFWALAVQPRCLVVRDVKNGNPIKVPLRVNYRNGILEQTNAPHLIADMKRIASIEVVSEDHFKVKIDFLVQSGYLEQFKKSMTIFVLKKLNYELLKASVSSLLQSESRTLEKVGSKSEIGREIKALLLLELAKPLTTFEKQVYLHESIQTHDSDEINLGLSVFNIIDTKIELSMMAARPQTVDDLRNLKLLFAYSDRHVGSQLHYLSHDFIERLKQSLWELTRKQEQ</sequence>
<evidence type="ECO:0000259" key="6">
    <source>
        <dbReference type="Pfam" id="PF20518"/>
    </source>
</evidence>
<dbReference type="GO" id="GO:0005680">
    <property type="term" value="C:anaphase-promoting complex"/>
    <property type="evidence" value="ECO:0007669"/>
    <property type="project" value="InterPro"/>
</dbReference>
<keyword evidence="4" id="KW-0131">Cell cycle</keyword>
<feature type="domain" description="Anaphase-promoting complex subunit 1 middle" evidence="6">
    <location>
        <begin position="649"/>
        <end position="707"/>
    </location>
</feature>
<dbReference type="Pfam" id="PF20518">
    <property type="entry name" value="Apc1_MidN"/>
    <property type="match status" value="1"/>
</dbReference>
<evidence type="ECO:0000313" key="8">
    <source>
        <dbReference type="Proteomes" id="UP000182259"/>
    </source>
</evidence>
<keyword evidence="3" id="KW-0498">Mitosis</keyword>
<feature type="domain" description="Anaphase-promoting complex subunit 1 N-terminal" evidence="5">
    <location>
        <begin position="72"/>
        <end position="120"/>
    </location>
</feature>
<dbReference type="InterPro" id="IPR046794">
    <property type="entry name" value="Apc1_MidN"/>
</dbReference>
<dbReference type="FunFam" id="1.25.10.10:FF:000435">
    <property type="entry name" value="Ubiquitin ligase subunit"/>
    <property type="match status" value="1"/>
</dbReference>
<dbReference type="GO" id="GO:0070979">
    <property type="term" value="P:protein K11-linked ubiquitination"/>
    <property type="evidence" value="ECO:0007669"/>
    <property type="project" value="TreeGrafter"/>
</dbReference>
<keyword evidence="2" id="KW-0132">Cell division</keyword>
<gene>
    <name evidence="7" type="ORF">SAMEA4029009_CIC11G00000002735</name>
</gene>
<dbReference type="Proteomes" id="UP000182259">
    <property type="component" value="Chromosome III"/>
</dbReference>
<dbReference type="PANTHER" id="PTHR12827:SF3">
    <property type="entry name" value="ANAPHASE-PROMOTING COMPLEX SUBUNIT 1"/>
    <property type="match status" value="1"/>
</dbReference>
<dbReference type="InterPro" id="IPR049255">
    <property type="entry name" value="Apc1_N"/>
</dbReference>
<reference evidence="7 8" key="1">
    <citation type="submission" date="2016-10" db="EMBL/GenBank/DDBJ databases">
        <authorList>
            <person name="de Groot N.N."/>
        </authorList>
    </citation>
    <scope>NUCLEOTIDE SEQUENCE [LARGE SCALE GENOMIC DNA]</scope>
    <source>
        <strain evidence="7 8">PYCC 4715</strain>
    </source>
</reference>
<comment type="similarity">
    <text evidence="1">Belongs to the APC1 family.</text>
</comment>
<dbReference type="InterPro" id="IPR024990">
    <property type="entry name" value="Apc1"/>
</dbReference>
<evidence type="ECO:0000256" key="1">
    <source>
        <dbReference type="ARBA" id="ARBA00010547"/>
    </source>
</evidence>
<evidence type="ECO:0000256" key="2">
    <source>
        <dbReference type="ARBA" id="ARBA00022618"/>
    </source>
</evidence>
<evidence type="ECO:0000256" key="4">
    <source>
        <dbReference type="ARBA" id="ARBA00023306"/>
    </source>
</evidence>
<dbReference type="Gene3D" id="1.25.10.10">
    <property type="entry name" value="Leucine-rich Repeat Variant"/>
    <property type="match status" value="2"/>
</dbReference>
<dbReference type="InterPro" id="IPR011989">
    <property type="entry name" value="ARM-like"/>
</dbReference>
<dbReference type="Pfam" id="PF12859">
    <property type="entry name" value="ANAPC1"/>
    <property type="match status" value="1"/>
</dbReference>
<dbReference type="GO" id="GO:0060090">
    <property type="term" value="F:molecular adaptor activity"/>
    <property type="evidence" value="ECO:0007669"/>
    <property type="project" value="TreeGrafter"/>
</dbReference>
<name>A0A1L0DD20_9ASCO</name>
<organism evidence="7 8">
    <name type="scientific">Sungouiella intermedia</name>
    <dbReference type="NCBI Taxonomy" id="45354"/>
    <lineage>
        <taxon>Eukaryota</taxon>
        <taxon>Fungi</taxon>
        <taxon>Dikarya</taxon>
        <taxon>Ascomycota</taxon>
        <taxon>Saccharomycotina</taxon>
        <taxon>Pichiomycetes</taxon>
        <taxon>Metschnikowiaceae</taxon>
        <taxon>Sungouiella</taxon>
    </lineage>
</organism>
<accession>A0A1L0DD20</accession>
<evidence type="ECO:0000313" key="7">
    <source>
        <dbReference type="EMBL" id="SGZ53816.1"/>
    </source>
</evidence>
<dbReference type="EMBL" id="LT635766">
    <property type="protein sequence ID" value="SGZ53816.1"/>
    <property type="molecule type" value="Genomic_DNA"/>
</dbReference>
<proteinExistence type="inferred from homology"/>